<comment type="caution">
    <text evidence="1">The sequence shown here is derived from an EMBL/GenBank/DDBJ whole genome shotgun (WGS) entry which is preliminary data.</text>
</comment>
<dbReference type="EMBL" id="VTPC01091259">
    <property type="protein sequence ID" value="KAF2878898.1"/>
    <property type="molecule type" value="Genomic_DNA"/>
</dbReference>
<evidence type="ECO:0000313" key="2">
    <source>
        <dbReference type="Proteomes" id="UP000801492"/>
    </source>
</evidence>
<keyword evidence="2" id="KW-1185">Reference proteome</keyword>
<dbReference type="AlphaFoldDB" id="A0A8K0C6H1"/>
<sequence>MEVVDNGEFDLENTLDLLSGPTAGLSNADLPFSESTYTAEEEKQNLEILLYEEENMRAAFAAYRNGMAIVTSARMHQVVRATLLYKVKGSPKKKCQDTNLSSEEEVDENVKYEESDDFILNITEKKEDEFEELRMIENIDQLNNGCFVPMSVLRWRLLIKILALWHQQEDPCF</sequence>
<proteinExistence type="predicted"/>
<reference evidence="1" key="1">
    <citation type="submission" date="2019-08" db="EMBL/GenBank/DDBJ databases">
        <title>The genome of the North American firefly Photinus pyralis.</title>
        <authorList>
            <consortium name="Photinus pyralis genome working group"/>
            <person name="Fallon T.R."/>
            <person name="Sander Lower S.E."/>
            <person name="Weng J.-K."/>
        </authorList>
    </citation>
    <scope>NUCLEOTIDE SEQUENCE</scope>
    <source>
        <strain evidence="1">TRF0915ILg1</strain>
        <tissue evidence="1">Whole body</tissue>
    </source>
</reference>
<name>A0A8K0C6H1_IGNLU</name>
<protein>
    <submittedName>
        <fullName evidence="1">Uncharacterized protein</fullName>
    </submittedName>
</protein>
<accession>A0A8K0C6H1</accession>
<gene>
    <name evidence="1" type="ORF">ILUMI_27275</name>
</gene>
<evidence type="ECO:0000313" key="1">
    <source>
        <dbReference type="EMBL" id="KAF2878898.1"/>
    </source>
</evidence>
<dbReference type="Proteomes" id="UP000801492">
    <property type="component" value="Unassembled WGS sequence"/>
</dbReference>
<organism evidence="1 2">
    <name type="scientific">Ignelater luminosus</name>
    <name type="common">Cucubano</name>
    <name type="synonym">Pyrophorus luminosus</name>
    <dbReference type="NCBI Taxonomy" id="2038154"/>
    <lineage>
        <taxon>Eukaryota</taxon>
        <taxon>Metazoa</taxon>
        <taxon>Ecdysozoa</taxon>
        <taxon>Arthropoda</taxon>
        <taxon>Hexapoda</taxon>
        <taxon>Insecta</taxon>
        <taxon>Pterygota</taxon>
        <taxon>Neoptera</taxon>
        <taxon>Endopterygota</taxon>
        <taxon>Coleoptera</taxon>
        <taxon>Polyphaga</taxon>
        <taxon>Elateriformia</taxon>
        <taxon>Elateroidea</taxon>
        <taxon>Elateridae</taxon>
        <taxon>Agrypninae</taxon>
        <taxon>Pyrophorini</taxon>
        <taxon>Ignelater</taxon>
    </lineage>
</organism>